<dbReference type="Proteomes" id="UP000198640">
    <property type="component" value="Unassembled WGS sequence"/>
</dbReference>
<evidence type="ECO:0000313" key="1">
    <source>
        <dbReference type="EMBL" id="SDZ11097.1"/>
    </source>
</evidence>
<evidence type="ECO:0000313" key="2">
    <source>
        <dbReference type="Proteomes" id="UP000198640"/>
    </source>
</evidence>
<dbReference type="RefSeq" id="WP_218132867.1">
    <property type="nucleotide sequence ID" value="NZ_FNOY01000150.1"/>
</dbReference>
<protein>
    <submittedName>
        <fullName evidence="1">Uncharacterized protein</fullName>
    </submittedName>
</protein>
<gene>
    <name evidence="1" type="ORF">SAMN05421881_11501</name>
</gene>
<dbReference type="AlphaFoldDB" id="A0A1H3QCM2"/>
<accession>A0A1H3QCM2</accession>
<sequence length="62" mass="7228">DFEPFMAQKSHYIMHLARYLNRMSPTDSADEPFLLITKKNTCYSYTHIISSLYAGILVQSRI</sequence>
<proteinExistence type="predicted"/>
<reference evidence="1 2" key="1">
    <citation type="submission" date="2016-10" db="EMBL/GenBank/DDBJ databases">
        <authorList>
            <person name="de Groot N.N."/>
        </authorList>
    </citation>
    <scope>NUCLEOTIDE SEQUENCE [LARGE SCALE GENOMIC DNA]</scope>
    <source>
        <strain evidence="1 2">Nm1</strain>
    </source>
</reference>
<dbReference type="EMBL" id="FNOY01000150">
    <property type="protein sequence ID" value="SDZ11097.1"/>
    <property type="molecule type" value="Genomic_DNA"/>
</dbReference>
<organism evidence="1 2">
    <name type="scientific">Nitrosomonas halophila</name>
    <dbReference type="NCBI Taxonomy" id="44576"/>
    <lineage>
        <taxon>Bacteria</taxon>
        <taxon>Pseudomonadati</taxon>
        <taxon>Pseudomonadota</taxon>
        <taxon>Betaproteobacteria</taxon>
        <taxon>Nitrosomonadales</taxon>
        <taxon>Nitrosomonadaceae</taxon>
        <taxon>Nitrosomonas</taxon>
    </lineage>
</organism>
<name>A0A1H3QCM2_9PROT</name>
<keyword evidence="2" id="KW-1185">Reference proteome</keyword>
<feature type="non-terminal residue" evidence="1">
    <location>
        <position position="1"/>
    </location>
</feature>